<protein>
    <submittedName>
        <fullName evidence="3">Helix-hairpin-helix domain-containing protein</fullName>
    </submittedName>
</protein>
<gene>
    <name evidence="3" type="ORF">H8L47_07545</name>
</gene>
<keyword evidence="4" id="KW-1185">Reference proteome</keyword>
<feature type="region of interest" description="Disordered" evidence="1">
    <location>
        <begin position="88"/>
        <end position="142"/>
    </location>
</feature>
<feature type="signal peptide" evidence="2">
    <location>
        <begin position="1"/>
        <end position="21"/>
    </location>
</feature>
<dbReference type="PANTHER" id="PTHR21180:SF32">
    <property type="entry name" value="ENDONUCLEASE_EXONUCLEASE_PHOSPHATASE FAMILY DOMAIN-CONTAINING PROTEIN 1"/>
    <property type="match status" value="1"/>
</dbReference>
<reference evidence="3 4" key="1">
    <citation type="submission" date="2020-08" db="EMBL/GenBank/DDBJ databases">
        <title>Novel species isolated from subtropical streams in China.</title>
        <authorList>
            <person name="Lu H."/>
        </authorList>
    </citation>
    <scope>NUCLEOTIDE SEQUENCE [LARGE SCALE GENOMIC DNA]</scope>
    <source>
        <strain evidence="3 4">NL8W</strain>
    </source>
</reference>
<accession>A0ABR6Z6L0</accession>
<feature type="chain" id="PRO_5047014077" evidence="2">
    <location>
        <begin position="22"/>
        <end position="160"/>
    </location>
</feature>
<proteinExistence type="predicted"/>
<dbReference type="EMBL" id="JACOFX010000002">
    <property type="protein sequence ID" value="MBC3907413.1"/>
    <property type="molecule type" value="Genomic_DNA"/>
</dbReference>
<dbReference type="Pfam" id="PF12836">
    <property type="entry name" value="HHH_3"/>
    <property type="match status" value="1"/>
</dbReference>
<feature type="compositionally biased region" description="Low complexity" evidence="1">
    <location>
        <begin position="119"/>
        <end position="142"/>
    </location>
</feature>
<evidence type="ECO:0000313" key="3">
    <source>
        <dbReference type="EMBL" id="MBC3907413.1"/>
    </source>
</evidence>
<name>A0ABR6Z6L0_9BURK</name>
<dbReference type="Gene3D" id="1.10.150.280">
    <property type="entry name" value="AF1531-like domain"/>
    <property type="match status" value="1"/>
</dbReference>
<dbReference type="RefSeq" id="WP_186952938.1">
    <property type="nucleotide sequence ID" value="NZ_JACOFX010000002.1"/>
</dbReference>
<evidence type="ECO:0000256" key="1">
    <source>
        <dbReference type="SAM" id="MobiDB-lite"/>
    </source>
</evidence>
<dbReference type="InterPro" id="IPR010994">
    <property type="entry name" value="RuvA_2-like"/>
</dbReference>
<sequence>MLKKLVFGLMALLAATGFAFADVDVNKGDQAALDGIKGIGPTKSKAIIEERTKNGAFKDWADFESRVKGIGEKSSAKLSAAGLTVNGQAKPGAAAKPVASAASAKADKAEKAADKAADKAAAPAAASAPAATAKPASAPAAAKAPVAASAAAAASKASAK</sequence>
<evidence type="ECO:0000313" key="4">
    <source>
        <dbReference type="Proteomes" id="UP000646911"/>
    </source>
</evidence>
<comment type="caution">
    <text evidence="3">The sequence shown here is derived from an EMBL/GenBank/DDBJ whole genome shotgun (WGS) entry which is preliminary data.</text>
</comment>
<dbReference type="SUPFAM" id="SSF47781">
    <property type="entry name" value="RuvA domain 2-like"/>
    <property type="match status" value="1"/>
</dbReference>
<feature type="compositionally biased region" description="Basic and acidic residues" evidence="1">
    <location>
        <begin position="105"/>
        <end position="118"/>
    </location>
</feature>
<dbReference type="Proteomes" id="UP000646911">
    <property type="component" value="Unassembled WGS sequence"/>
</dbReference>
<dbReference type="PANTHER" id="PTHR21180">
    <property type="entry name" value="ENDONUCLEASE/EXONUCLEASE/PHOSPHATASE FAMILY DOMAIN-CONTAINING PROTEIN 1"/>
    <property type="match status" value="1"/>
</dbReference>
<keyword evidence="2" id="KW-0732">Signal</keyword>
<organism evidence="3 4">
    <name type="scientific">Undibacterium umbellatum</name>
    <dbReference type="NCBI Taxonomy" id="2762300"/>
    <lineage>
        <taxon>Bacteria</taxon>
        <taxon>Pseudomonadati</taxon>
        <taxon>Pseudomonadota</taxon>
        <taxon>Betaproteobacteria</taxon>
        <taxon>Burkholderiales</taxon>
        <taxon>Oxalobacteraceae</taxon>
        <taxon>Undibacterium</taxon>
    </lineage>
</organism>
<dbReference type="InterPro" id="IPR051675">
    <property type="entry name" value="Endo/Exo/Phosphatase_dom_1"/>
</dbReference>
<feature type="compositionally biased region" description="Low complexity" evidence="1">
    <location>
        <begin position="89"/>
        <end position="104"/>
    </location>
</feature>
<evidence type="ECO:0000256" key="2">
    <source>
        <dbReference type="SAM" id="SignalP"/>
    </source>
</evidence>